<keyword evidence="3" id="KW-0216">Detoxification</keyword>
<dbReference type="InterPro" id="IPR013785">
    <property type="entry name" value="Aldolase_TIM"/>
</dbReference>
<dbReference type="EMBL" id="JAAZSQ010000012">
    <property type="protein sequence ID" value="NKX55463.1"/>
    <property type="molecule type" value="Genomic_DNA"/>
</dbReference>
<evidence type="ECO:0000256" key="8">
    <source>
        <dbReference type="ARBA" id="ARBA00031155"/>
    </source>
</evidence>
<evidence type="ECO:0000313" key="11">
    <source>
        <dbReference type="Proteomes" id="UP000544090"/>
    </source>
</evidence>
<organism evidence="10 11">
    <name type="scientific">Arthrobacter mobilis</name>
    <dbReference type="NCBI Taxonomy" id="2724944"/>
    <lineage>
        <taxon>Bacteria</taxon>
        <taxon>Bacillati</taxon>
        <taxon>Actinomycetota</taxon>
        <taxon>Actinomycetes</taxon>
        <taxon>Micrococcales</taxon>
        <taxon>Micrococcaceae</taxon>
        <taxon>Arthrobacter</taxon>
    </lineage>
</organism>
<dbReference type="PANTHER" id="PTHR42747:SF3">
    <property type="entry name" value="NITRONATE MONOOXYGENASE-RELATED"/>
    <property type="match status" value="1"/>
</dbReference>
<dbReference type="GO" id="GO:0009636">
    <property type="term" value="P:response to toxic substance"/>
    <property type="evidence" value="ECO:0007669"/>
    <property type="project" value="UniProtKB-KW"/>
</dbReference>
<comment type="caution">
    <text evidence="10">The sequence shown here is derived from an EMBL/GenBank/DDBJ whole genome shotgun (WGS) entry which is preliminary data.</text>
</comment>
<evidence type="ECO:0000256" key="2">
    <source>
        <dbReference type="ARBA" id="ARBA00009881"/>
    </source>
</evidence>
<comment type="catalytic activity">
    <reaction evidence="9">
        <text>3 propionate 3-nitronate + 3 O2 + H2O = 3 3-oxopropanoate + 2 nitrate + nitrite + H2O2 + 3 H(+)</text>
        <dbReference type="Rhea" id="RHEA:57332"/>
        <dbReference type="ChEBI" id="CHEBI:15377"/>
        <dbReference type="ChEBI" id="CHEBI:15378"/>
        <dbReference type="ChEBI" id="CHEBI:15379"/>
        <dbReference type="ChEBI" id="CHEBI:16240"/>
        <dbReference type="ChEBI" id="CHEBI:16301"/>
        <dbReference type="ChEBI" id="CHEBI:17632"/>
        <dbReference type="ChEBI" id="CHEBI:33190"/>
        <dbReference type="ChEBI" id="CHEBI:136067"/>
    </reaction>
</comment>
<dbReference type="InterPro" id="IPR004136">
    <property type="entry name" value="NMO"/>
</dbReference>
<protein>
    <recommendedName>
        <fullName evidence="8">Propionate 3-nitronate monooxygenase</fullName>
    </recommendedName>
</protein>
<dbReference type="SUPFAM" id="SSF51412">
    <property type="entry name" value="Inosine monophosphate dehydrogenase (IMPDH)"/>
    <property type="match status" value="1"/>
</dbReference>
<dbReference type="CDD" id="cd04730">
    <property type="entry name" value="NPD_like"/>
    <property type="match status" value="1"/>
</dbReference>
<comment type="cofactor">
    <cofactor evidence="1">
        <name>FMN</name>
        <dbReference type="ChEBI" id="CHEBI:58210"/>
    </cofactor>
</comment>
<evidence type="ECO:0000256" key="6">
    <source>
        <dbReference type="ARBA" id="ARBA00023002"/>
    </source>
</evidence>
<name>A0A7X6K6S5_9MICC</name>
<keyword evidence="4" id="KW-0285">Flavoprotein</keyword>
<dbReference type="RefSeq" id="WP_168486996.1">
    <property type="nucleotide sequence ID" value="NZ_JAAZSQ010000012.1"/>
</dbReference>
<dbReference type="AlphaFoldDB" id="A0A7X6K6S5"/>
<dbReference type="Pfam" id="PF03060">
    <property type="entry name" value="NMO"/>
    <property type="match status" value="1"/>
</dbReference>
<evidence type="ECO:0000256" key="5">
    <source>
        <dbReference type="ARBA" id="ARBA00022643"/>
    </source>
</evidence>
<comment type="similarity">
    <text evidence="2">Belongs to the nitronate monooxygenase family. NMO class I subfamily.</text>
</comment>
<dbReference type="GO" id="GO:0018580">
    <property type="term" value="F:nitronate monooxygenase activity"/>
    <property type="evidence" value="ECO:0007669"/>
    <property type="project" value="InterPro"/>
</dbReference>
<keyword evidence="5" id="KW-0288">FMN</keyword>
<sequence>MFSLRDLTAAVIGAPMAGGPSTPALAAAVSNAGGLGSLAAAYRRPEDLAADIDRTRALTDRPFAVNLFVHAAVNAAAPSAAEGPGPEARMADRAAAVERYRAALEPEAARYGIRLPATDPADTDGWDAKLELVLDLGVPVVSFMFGIPPADVVAELHRRGTAVVLTATDEAEAAAAQAHGADLLCVQGPLAGGHRGTHEVEKVPDIRNLPELLTAVRRVANLPLIAAGGITGPGQAAEAFAAGAAAIQVGTALLRTPESGAAPEHQDSLADGRYPETTVTRAFSGRLARGLRNGFIDRYDALAPAAFPEVNQLTKPLRARAAAAHDADGLALWAGANFADARQEPAGDVVRRLAAAVTSP</sequence>
<reference evidence="10 11" key="1">
    <citation type="submission" date="2020-04" db="EMBL/GenBank/DDBJ databases">
        <title>Arthrobacter sp. nov.</title>
        <authorList>
            <person name="Liu S."/>
        </authorList>
    </citation>
    <scope>NUCLEOTIDE SEQUENCE [LARGE SCALE GENOMIC DNA]</scope>
    <source>
        <strain evidence="10 11">E918</strain>
    </source>
</reference>
<evidence type="ECO:0000256" key="4">
    <source>
        <dbReference type="ARBA" id="ARBA00022630"/>
    </source>
</evidence>
<gene>
    <name evidence="10" type="ORF">HGG74_13130</name>
</gene>
<dbReference type="PANTHER" id="PTHR42747">
    <property type="entry name" value="NITRONATE MONOOXYGENASE-RELATED"/>
    <property type="match status" value="1"/>
</dbReference>
<keyword evidence="11" id="KW-1185">Reference proteome</keyword>
<proteinExistence type="inferred from homology"/>
<evidence type="ECO:0000256" key="9">
    <source>
        <dbReference type="ARBA" id="ARBA00049401"/>
    </source>
</evidence>
<keyword evidence="7 10" id="KW-0503">Monooxygenase</keyword>
<accession>A0A7X6K6S5</accession>
<evidence type="ECO:0000313" key="10">
    <source>
        <dbReference type="EMBL" id="NKX55463.1"/>
    </source>
</evidence>
<dbReference type="Proteomes" id="UP000544090">
    <property type="component" value="Unassembled WGS sequence"/>
</dbReference>
<evidence type="ECO:0000256" key="3">
    <source>
        <dbReference type="ARBA" id="ARBA00022575"/>
    </source>
</evidence>
<dbReference type="Gene3D" id="3.20.20.70">
    <property type="entry name" value="Aldolase class I"/>
    <property type="match status" value="1"/>
</dbReference>
<keyword evidence="6" id="KW-0560">Oxidoreductase</keyword>
<evidence type="ECO:0000256" key="7">
    <source>
        <dbReference type="ARBA" id="ARBA00023033"/>
    </source>
</evidence>
<evidence type="ECO:0000256" key="1">
    <source>
        <dbReference type="ARBA" id="ARBA00001917"/>
    </source>
</evidence>